<accession>A0ABZ1RAW9</accession>
<feature type="compositionally biased region" description="Basic residues" evidence="1">
    <location>
        <begin position="110"/>
        <end position="119"/>
    </location>
</feature>
<protein>
    <submittedName>
        <fullName evidence="2">Uncharacterized protein</fullName>
    </submittedName>
</protein>
<dbReference type="GeneID" id="93767127"/>
<feature type="region of interest" description="Disordered" evidence="1">
    <location>
        <begin position="95"/>
        <end position="119"/>
    </location>
</feature>
<sequence>MPRRLMFVQLKTGYDIDRGPAWIGWVDFSKTWKTAYFHSRTLRRGTGRGLFDANFYDVETHDEFWISGPRRDRGDLRFGPGQPTVEGDAEDAYGAFLRGSNPRDQEPHARTSRSRVRPG</sequence>
<dbReference type="Proteomes" id="UP001432071">
    <property type="component" value="Chromosome"/>
</dbReference>
<proteinExistence type="predicted"/>
<dbReference type="RefSeq" id="WP_328737478.1">
    <property type="nucleotide sequence ID" value="NZ_CP108038.1"/>
</dbReference>
<evidence type="ECO:0000313" key="3">
    <source>
        <dbReference type="Proteomes" id="UP001432071"/>
    </source>
</evidence>
<dbReference type="EMBL" id="CP108038">
    <property type="protein sequence ID" value="WUN91701.1"/>
    <property type="molecule type" value="Genomic_DNA"/>
</dbReference>
<reference evidence="2" key="1">
    <citation type="submission" date="2022-10" db="EMBL/GenBank/DDBJ databases">
        <title>The complete genomes of actinobacterial strains from the NBC collection.</title>
        <authorList>
            <person name="Joergensen T.S."/>
            <person name="Alvarez Arevalo M."/>
            <person name="Sterndorff E.B."/>
            <person name="Faurdal D."/>
            <person name="Vuksanovic O."/>
            <person name="Mourched A.-S."/>
            <person name="Charusanti P."/>
            <person name="Shaw S."/>
            <person name="Blin K."/>
            <person name="Weber T."/>
        </authorList>
    </citation>
    <scope>NUCLEOTIDE SEQUENCE</scope>
    <source>
        <strain evidence="2">NBC_00302</strain>
    </source>
</reference>
<keyword evidence="3" id="KW-1185">Reference proteome</keyword>
<evidence type="ECO:0000313" key="2">
    <source>
        <dbReference type="EMBL" id="WUN91701.1"/>
    </source>
</evidence>
<organism evidence="2 3">
    <name type="scientific">Streptomyces bobili</name>
    <dbReference type="NCBI Taxonomy" id="67280"/>
    <lineage>
        <taxon>Bacteria</taxon>
        <taxon>Bacillati</taxon>
        <taxon>Actinomycetota</taxon>
        <taxon>Actinomycetes</taxon>
        <taxon>Kitasatosporales</taxon>
        <taxon>Streptomycetaceae</taxon>
        <taxon>Streptomyces</taxon>
    </lineage>
</organism>
<gene>
    <name evidence="2" type="ORF">OHT53_39115</name>
</gene>
<evidence type="ECO:0000256" key="1">
    <source>
        <dbReference type="SAM" id="MobiDB-lite"/>
    </source>
</evidence>
<name>A0ABZ1RAW9_9ACTN</name>